<feature type="chain" id="PRO_5024414166" evidence="2">
    <location>
        <begin position="20"/>
        <end position="148"/>
    </location>
</feature>
<name>A0A5M8PEM9_9LECA</name>
<evidence type="ECO:0000256" key="1">
    <source>
        <dbReference type="SAM" id="MobiDB-lite"/>
    </source>
</evidence>
<evidence type="ECO:0000256" key="2">
    <source>
        <dbReference type="SAM" id="SignalP"/>
    </source>
</evidence>
<comment type="caution">
    <text evidence="3">The sequence shown here is derived from an EMBL/GenBank/DDBJ whole genome shotgun (WGS) entry which is preliminary data.</text>
</comment>
<feature type="signal peptide" evidence="2">
    <location>
        <begin position="1"/>
        <end position="19"/>
    </location>
</feature>
<dbReference type="EMBL" id="VXIT01000015">
    <property type="protein sequence ID" value="KAA6407807.1"/>
    <property type="molecule type" value="Genomic_DNA"/>
</dbReference>
<sequence>MTCSFLLFVLMKINTALHASKDSLLSDDPPKYSLADCSTAYDPCTLLPVTCAPRPQPPKLQVEIPDSQIFSPKLRARGYQHLEQQSQKEERRRRRSEREKAMAKEGKSVRGKARAEDGRVRCWLASKRSVHSTLTVAAPPLARETVGF</sequence>
<gene>
    <name evidence="3" type="ORF">FRX48_08158</name>
</gene>
<keyword evidence="2" id="KW-0732">Signal</keyword>
<feature type="region of interest" description="Disordered" evidence="1">
    <location>
        <begin position="78"/>
        <end position="112"/>
    </location>
</feature>
<dbReference type="OrthoDB" id="10428986at2759"/>
<organism evidence="3 4">
    <name type="scientific">Lasallia pustulata</name>
    <dbReference type="NCBI Taxonomy" id="136370"/>
    <lineage>
        <taxon>Eukaryota</taxon>
        <taxon>Fungi</taxon>
        <taxon>Dikarya</taxon>
        <taxon>Ascomycota</taxon>
        <taxon>Pezizomycotina</taxon>
        <taxon>Lecanoromycetes</taxon>
        <taxon>OSLEUM clade</taxon>
        <taxon>Umbilicariomycetidae</taxon>
        <taxon>Umbilicariales</taxon>
        <taxon>Umbilicariaceae</taxon>
        <taxon>Lasallia</taxon>
    </lineage>
</organism>
<dbReference type="AlphaFoldDB" id="A0A5M8PEM9"/>
<evidence type="ECO:0000313" key="4">
    <source>
        <dbReference type="Proteomes" id="UP000324767"/>
    </source>
</evidence>
<protein>
    <submittedName>
        <fullName evidence="3">Uncharacterized protein</fullName>
    </submittedName>
</protein>
<reference evidence="3 4" key="1">
    <citation type="submission" date="2019-09" db="EMBL/GenBank/DDBJ databases">
        <title>The hologenome of the rock-dwelling lichen Lasallia pustulata.</title>
        <authorList>
            <person name="Greshake Tzovaras B."/>
            <person name="Segers F."/>
            <person name="Bicker A."/>
            <person name="Dal Grande F."/>
            <person name="Otte J."/>
            <person name="Hankeln T."/>
            <person name="Schmitt I."/>
            <person name="Ebersberger I."/>
        </authorList>
    </citation>
    <scope>NUCLEOTIDE SEQUENCE [LARGE SCALE GENOMIC DNA]</scope>
    <source>
        <strain evidence="3">A1-1</strain>
    </source>
</reference>
<feature type="compositionally biased region" description="Basic and acidic residues" evidence="1">
    <location>
        <begin position="86"/>
        <end position="112"/>
    </location>
</feature>
<proteinExistence type="predicted"/>
<dbReference type="Proteomes" id="UP000324767">
    <property type="component" value="Unassembled WGS sequence"/>
</dbReference>
<evidence type="ECO:0000313" key="3">
    <source>
        <dbReference type="EMBL" id="KAA6407807.1"/>
    </source>
</evidence>
<accession>A0A5M8PEM9</accession>